<dbReference type="AlphaFoldDB" id="A0A4V2ETG2"/>
<keyword evidence="2" id="KW-0732">Signal</keyword>
<evidence type="ECO:0000313" key="3">
    <source>
        <dbReference type="EMBL" id="RZS40963.1"/>
    </source>
</evidence>
<gene>
    <name evidence="3" type="ORF">EV193_103281</name>
</gene>
<dbReference type="RefSeq" id="WP_130343943.1">
    <property type="nucleotide sequence ID" value="NZ_SGWQ01000003.1"/>
</dbReference>
<dbReference type="PROSITE" id="PS51257">
    <property type="entry name" value="PROKAR_LIPOPROTEIN"/>
    <property type="match status" value="1"/>
</dbReference>
<feature type="compositionally biased region" description="Polar residues" evidence="1">
    <location>
        <begin position="24"/>
        <end position="49"/>
    </location>
</feature>
<organism evidence="3 4">
    <name type="scientific">Herbihabitans rhizosphaerae</name>
    <dbReference type="NCBI Taxonomy" id="1872711"/>
    <lineage>
        <taxon>Bacteria</taxon>
        <taxon>Bacillati</taxon>
        <taxon>Actinomycetota</taxon>
        <taxon>Actinomycetes</taxon>
        <taxon>Pseudonocardiales</taxon>
        <taxon>Pseudonocardiaceae</taxon>
        <taxon>Herbihabitans</taxon>
    </lineage>
</organism>
<dbReference type="InterPro" id="IPR024520">
    <property type="entry name" value="DUF3558"/>
</dbReference>
<accession>A0A4V2ETG2</accession>
<proteinExistence type="predicted"/>
<evidence type="ECO:0000256" key="2">
    <source>
        <dbReference type="SAM" id="SignalP"/>
    </source>
</evidence>
<evidence type="ECO:0000313" key="4">
    <source>
        <dbReference type="Proteomes" id="UP000294257"/>
    </source>
</evidence>
<keyword evidence="4" id="KW-1185">Reference proteome</keyword>
<sequence>MRKRIVSSIVAICAAGLAAGCDSTTGNASPATTSETAPQTASKSTSATPTVPPRPKDLRVDGIDPCQLIPRQNWTELRLDEARPAGNASFYKVPVCSYSGATPPIYQGFGVSAPVTEGIEVWLAGKKNSAIRPITVAGYGAVEAIRDGAEEAECAVIVDVAPGQILWVDTGVGYRKLTQEQLCRSVTRVAEIAVQTLKSLRG</sequence>
<feature type="region of interest" description="Disordered" evidence="1">
    <location>
        <begin position="24"/>
        <end position="59"/>
    </location>
</feature>
<dbReference type="EMBL" id="SGWQ01000003">
    <property type="protein sequence ID" value="RZS40963.1"/>
    <property type="molecule type" value="Genomic_DNA"/>
</dbReference>
<evidence type="ECO:0000256" key="1">
    <source>
        <dbReference type="SAM" id="MobiDB-lite"/>
    </source>
</evidence>
<comment type="caution">
    <text evidence="3">The sequence shown here is derived from an EMBL/GenBank/DDBJ whole genome shotgun (WGS) entry which is preliminary data.</text>
</comment>
<reference evidence="3 4" key="1">
    <citation type="submission" date="2019-02" db="EMBL/GenBank/DDBJ databases">
        <title>Genomic Encyclopedia of Type Strains, Phase IV (KMG-IV): sequencing the most valuable type-strain genomes for metagenomic binning, comparative biology and taxonomic classification.</title>
        <authorList>
            <person name="Goeker M."/>
        </authorList>
    </citation>
    <scope>NUCLEOTIDE SEQUENCE [LARGE SCALE GENOMIC DNA]</scope>
    <source>
        <strain evidence="3 4">DSM 101727</strain>
    </source>
</reference>
<dbReference type="Proteomes" id="UP000294257">
    <property type="component" value="Unassembled WGS sequence"/>
</dbReference>
<feature type="chain" id="PRO_5020349273" evidence="2">
    <location>
        <begin position="29"/>
        <end position="202"/>
    </location>
</feature>
<protein>
    <submittedName>
        <fullName evidence="3">Uncharacterized protein DUF3558</fullName>
    </submittedName>
</protein>
<dbReference type="OrthoDB" id="5184069at2"/>
<feature type="signal peptide" evidence="2">
    <location>
        <begin position="1"/>
        <end position="28"/>
    </location>
</feature>
<name>A0A4V2ETG2_9PSEU</name>
<dbReference type="Pfam" id="PF12079">
    <property type="entry name" value="DUF3558"/>
    <property type="match status" value="1"/>
</dbReference>